<evidence type="ECO:0000259" key="1">
    <source>
        <dbReference type="SMART" id="SM00875"/>
    </source>
</evidence>
<dbReference type="InterPro" id="IPR011705">
    <property type="entry name" value="BACK"/>
</dbReference>
<feature type="non-terminal residue" evidence="2">
    <location>
        <position position="372"/>
    </location>
</feature>
<evidence type="ECO:0000313" key="2">
    <source>
        <dbReference type="EMBL" id="KAH8388087.1"/>
    </source>
</evidence>
<dbReference type="Proteomes" id="UP001200034">
    <property type="component" value="Unassembled WGS sequence"/>
</dbReference>
<organism evidence="2 3">
    <name type="scientific">Drosophila rubida</name>
    <dbReference type="NCBI Taxonomy" id="30044"/>
    <lineage>
        <taxon>Eukaryota</taxon>
        <taxon>Metazoa</taxon>
        <taxon>Ecdysozoa</taxon>
        <taxon>Arthropoda</taxon>
        <taxon>Hexapoda</taxon>
        <taxon>Insecta</taxon>
        <taxon>Pterygota</taxon>
        <taxon>Neoptera</taxon>
        <taxon>Endopterygota</taxon>
        <taxon>Diptera</taxon>
        <taxon>Brachycera</taxon>
        <taxon>Muscomorpha</taxon>
        <taxon>Ephydroidea</taxon>
        <taxon>Drosophilidae</taxon>
        <taxon>Drosophila</taxon>
    </lineage>
</organism>
<reference evidence="2" key="1">
    <citation type="journal article" date="2021" name="Mol. Ecol. Resour.">
        <title>Phylogenomic analyses of the genus Drosophila reveals genomic signals of climate adaptation.</title>
        <authorList>
            <person name="Li F."/>
            <person name="Rane R.V."/>
            <person name="Luria V."/>
            <person name="Xiong Z."/>
            <person name="Chen J."/>
            <person name="Li Z."/>
            <person name="Catullo R.A."/>
            <person name="Griffin P.C."/>
            <person name="Schiffer M."/>
            <person name="Pearce S."/>
            <person name="Lee S.F."/>
            <person name="McElroy K."/>
            <person name="Stocker A."/>
            <person name="Shirriffs J."/>
            <person name="Cockerell F."/>
            <person name="Coppin C."/>
            <person name="Sgro C.M."/>
            <person name="Karger A."/>
            <person name="Cain J.W."/>
            <person name="Weber J.A."/>
            <person name="Santpere G."/>
            <person name="Kirschner M.W."/>
            <person name="Hoffmann A.A."/>
            <person name="Oakeshott J.G."/>
            <person name="Zhang G."/>
        </authorList>
    </citation>
    <scope>NUCLEOTIDE SEQUENCE</scope>
    <source>
        <strain evidence="2">BGI-SZ-2011g</strain>
    </source>
</reference>
<dbReference type="InterPro" id="IPR031750">
    <property type="entry name" value="DUF4734"/>
</dbReference>
<dbReference type="EMBL" id="JAJJHW010000095">
    <property type="protein sequence ID" value="KAH8388087.1"/>
    <property type="molecule type" value="Genomic_DNA"/>
</dbReference>
<feature type="domain" description="BACK" evidence="1">
    <location>
        <begin position="163"/>
        <end position="265"/>
    </location>
</feature>
<dbReference type="SMART" id="SM00875">
    <property type="entry name" value="BACK"/>
    <property type="match status" value="1"/>
</dbReference>
<gene>
    <name evidence="2" type="ORF">KR093_011599</name>
</gene>
<dbReference type="PANTHER" id="PTHR22667:SF0">
    <property type="entry name" value="AT01380P-RELATED"/>
    <property type="match status" value="1"/>
</dbReference>
<sequence length="372" mass="43644">MPWIVMSDEDYYNGVKRKNVRVPCRSVFSFMDAHEETLDPYLVNLPPKYDLYEIADEMLEKNEGAYMRVEIATYVFECIPSLLKVYSNWFAALKWNIDCVMLDERDVPPKGFKAIYKWMRTQHEIKYKHVLRALQAAKYLKIDLLETDLWAVLSKPEVREKQAFEVFSNSGSMALLGDVRGLMLSRIRKYFLPLVATKDFGKLHLDQLIDLLKLTSIGVNSEIEVLFAAVRWIIYNSRDRLQYMEDIMACVRFLYLPMCFLFALREGTIAKATDDINTPEFVLLQFARDRLMRTQLSEAMTFISMEMQSDDDTDTDTEAYGKRALARTKMPPRRWVYFASCKYHMSDLVYPHMHKFTYADFIDFIGSIGSEW</sequence>
<protein>
    <recommendedName>
        <fullName evidence="1">BACK domain-containing protein</fullName>
    </recommendedName>
</protein>
<dbReference type="Pfam" id="PF07707">
    <property type="entry name" value="BACK"/>
    <property type="match status" value="1"/>
</dbReference>
<dbReference type="Pfam" id="PF15881">
    <property type="entry name" value="DUF4734"/>
    <property type="match status" value="1"/>
</dbReference>
<keyword evidence="3" id="KW-1185">Reference proteome</keyword>
<proteinExistence type="predicted"/>
<dbReference type="PANTHER" id="PTHR22667">
    <property type="entry name" value="AT01380P-RELATED"/>
    <property type="match status" value="1"/>
</dbReference>
<dbReference type="Gene3D" id="1.25.40.420">
    <property type="match status" value="1"/>
</dbReference>
<evidence type="ECO:0000313" key="3">
    <source>
        <dbReference type="Proteomes" id="UP001200034"/>
    </source>
</evidence>
<name>A0AAD4KCP8_9MUSC</name>
<comment type="caution">
    <text evidence="2">The sequence shown here is derived from an EMBL/GenBank/DDBJ whole genome shotgun (WGS) entry which is preliminary data.</text>
</comment>
<accession>A0AAD4KCP8</accession>
<dbReference type="AlphaFoldDB" id="A0AAD4KCP8"/>